<evidence type="ECO:0000256" key="1">
    <source>
        <dbReference type="ARBA" id="ARBA00022448"/>
    </source>
</evidence>
<dbReference type="RefSeq" id="WP_027260433.1">
    <property type="nucleotide sequence ID" value="NZ_FPAW01000036.1"/>
</dbReference>
<dbReference type="Pfam" id="PF00005">
    <property type="entry name" value="ABC_tran"/>
    <property type="match status" value="1"/>
</dbReference>
<dbReference type="SMART" id="SM00382">
    <property type="entry name" value="AAA"/>
    <property type="match status" value="1"/>
</dbReference>
<evidence type="ECO:0000256" key="3">
    <source>
        <dbReference type="ARBA" id="ARBA00022840"/>
    </source>
</evidence>
<evidence type="ECO:0000313" key="8">
    <source>
        <dbReference type="Proteomes" id="UP000182466"/>
    </source>
</evidence>
<dbReference type="GO" id="GO:0016887">
    <property type="term" value="F:ATP hydrolysis activity"/>
    <property type="evidence" value="ECO:0007669"/>
    <property type="project" value="InterPro"/>
</dbReference>
<keyword evidence="8" id="KW-1185">Reference proteome</keyword>
<dbReference type="OrthoDB" id="9805601at2"/>
<dbReference type="EMBL" id="FPAW01000036">
    <property type="protein sequence ID" value="SFU16049.1"/>
    <property type="molecule type" value="Genomic_DNA"/>
</dbReference>
<dbReference type="InterPro" id="IPR017871">
    <property type="entry name" value="ABC_transporter-like_CS"/>
</dbReference>
<dbReference type="PANTHER" id="PTHR42794:SF1">
    <property type="entry name" value="HEMIN IMPORT ATP-BINDING PROTEIN HMUV"/>
    <property type="match status" value="1"/>
</dbReference>
<proteinExistence type="predicted"/>
<keyword evidence="3 7" id="KW-0067">ATP-binding</keyword>
<dbReference type="AlphaFoldDB" id="A0A1I7DWK2"/>
<dbReference type="SUPFAM" id="SSF52540">
    <property type="entry name" value="P-loop containing nucleoside triphosphate hydrolases"/>
    <property type="match status" value="1"/>
</dbReference>
<gene>
    <name evidence="7" type="ORF">SAMN05216236_13637</name>
</gene>
<accession>A0A1I7DWK2</accession>
<dbReference type="InterPro" id="IPR003593">
    <property type="entry name" value="AAA+_ATPase"/>
</dbReference>
<dbReference type="eggNOG" id="COG4559">
    <property type="taxonomic scope" value="Bacteria"/>
</dbReference>
<sequence length="267" mass="28490">MLEARHITVAFSKKTILKSVDFTAKPGRVTAIVGPNGSGKTTLLRAMTGDVSHRGDVVLNGQDIATMQAWELAAQRGVLSQATTLAFPFTVIEVVRIGLHSGTSGDVDRLAMQALNRVSLGHYANRFYQELSGGEQQRAQLARVLAQVWEPVLNGAPRWLLLDEPVASLDIGHQLEVMDIARSYARSGGGVVAVMHDLNLTALYADAVTILSEGTVQAQGTPAEVLTDETLSAAYGCRLQVNKIPSPGVPFVLPHAARSQTEAKVAS</sequence>
<dbReference type="PANTHER" id="PTHR42794">
    <property type="entry name" value="HEMIN IMPORT ATP-BINDING PROTEIN HMUV"/>
    <property type="match status" value="1"/>
</dbReference>
<evidence type="ECO:0000256" key="4">
    <source>
        <dbReference type="ARBA" id="ARBA00022967"/>
    </source>
</evidence>
<evidence type="ECO:0000256" key="2">
    <source>
        <dbReference type="ARBA" id="ARBA00022741"/>
    </source>
</evidence>
<keyword evidence="4" id="KW-1278">Translocase</keyword>
<dbReference type="InterPro" id="IPR027417">
    <property type="entry name" value="P-loop_NTPase"/>
</dbReference>
<dbReference type="CDD" id="cd03214">
    <property type="entry name" value="ABC_Iron-Siderophores_B12_Hemin"/>
    <property type="match status" value="1"/>
</dbReference>
<evidence type="ECO:0000313" key="7">
    <source>
        <dbReference type="EMBL" id="SFU16049.1"/>
    </source>
</evidence>
<dbReference type="GO" id="GO:0005524">
    <property type="term" value="F:ATP binding"/>
    <property type="evidence" value="ECO:0007669"/>
    <property type="project" value="UniProtKB-KW"/>
</dbReference>
<feature type="domain" description="ABC transporter" evidence="6">
    <location>
        <begin position="2"/>
        <end position="238"/>
    </location>
</feature>
<comment type="function">
    <text evidence="5">Part of the ABC transporter complex HmuTUV involved in hemin import. Responsible for energy coupling to the transport system.</text>
</comment>
<dbReference type="InterPro" id="IPR003439">
    <property type="entry name" value="ABC_transporter-like_ATP-bd"/>
</dbReference>
<reference evidence="7 8" key="1">
    <citation type="submission" date="2016-10" db="EMBL/GenBank/DDBJ databases">
        <authorList>
            <person name="de Groot N.N."/>
        </authorList>
    </citation>
    <scope>NUCLEOTIDE SEQUENCE [LARGE SCALE GENOMIC DNA]</scope>
    <source>
        <strain evidence="7 8">CGMCC 1.10959</strain>
    </source>
</reference>
<keyword evidence="2" id="KW-0547">Nucleotide-binding</keyword>
<dbReference type="STRING" id="999627.SAMN05216236_13637"/>
<name>A0A1I7DWK2_9RHOB</name>
<evidence type="ECO:0000256" key="5">
    <source>
        <dbReference type="ARBA" id="ARBA00037066"/>
    </source>
</evidence>
<dbReference type="NCBIfam" id="NF010068">
    <property type="entry name" value="PRK13548.1"/>
    <property type="match status" value="1"/>
</dbReference>
<protein>
    <submittedName>
        <fullName evidence="7">Iron complex transport system ATP-binding protein</fullName>
    </submittedName>
</protein>
<dbReference type="PROSITE" id="PS00211">
    <property type="entry name" value="ABC_TRANSPORTER_1"/>
    <property type="match status" value="1"/>
</dbReference>
<organism evidence="7 8">
    <name type="scientific">Sedimentitalea nanhaiensis</name>
    <dbReference type="NCBI Taxonomy" id="999627"/>
    <lineage>
        <taxon>Bacteria</taxon>
        <taxon>Pseudomonadati</taxon>
        <taxon>Pseudomonadota</taxon>
        <taxon>Alphaproteobacteria</taxon>
        <taxon>Rhodobacterales</taxon>
        <taxon>Paracoccaceae</taxon>
        <taxon>Sedimentitalea</taxon>
    </lineage>
</organism>
<evidence type="ECO:0000259" key="6">
    <source>
        <dbReference type="PROSITE" id="PS50893"/>
    </source>
</evidence>
<keyword evidence="1" id="KW-0813">Transport</keyword>
<dbReference type="PROSITE" id="PS50893">
    <property type="entry name" value="ABC_TRANSPORTER_2"/>
    <property type="match status" value="1"/>
</dbReference>
<dbReference type="Proteomes" id="UP000182466">
    <property type="component" value="Unassembled WGS sequence"/>
</dbReference>
<dbReference type="Gene3D" id="3.40.50.300">
    <property type="entry name" value="P-loop containing nucleotide triphosphate hydrolases"/>
    <property type="match status" value="1"/>
</dbReference>